<dbReference type="EMBL" id="KQ417196">
    <property type="protein sequence ID" value="KOF93347.1"/>
    <property type="molecule type" value="Genomic_DNA"/>
</dbReference>
<sequence length="63" mass="7349">MQTKLQTTFFSPRPETPGHRLESSNQKKTEDNQSLNQTSLKHKNRHPLKRTKIHPNSTQSQPK</sequence>
<dbReference type="AlphaFoldDB" id="A0A0L8HVX0"/>
<accession>A0A0L8HVX0</accession>
<feature type="compositionally biased region" description="Polar residues" evidence="1">
    <location>
        <begin position="54"/>
        <end position="63"/>
    </location>
</feature>
<protein>
    <submittedName>
        <fullName evidence="2">Uncharacterized protein</fullName>
    </submittedName>
</protein>
<organism evidence="2">
    <name type="scientific">Octopus bimaculoides</name>
    <name type="common">California two-spotted octopus</name>
    <dbReference type="NCBI Taxonomy" id="37653"/>
    <lineage>
        <taxon>Eukaryota</taxon>
        <taxon>Metazoa</taxon>
        <taxon>Spiralia</taxon>
        <taxon>Lophotrochozoa</taxon>
        <taxon>Mollusca</taxon>
        <taxon>Cephalopoda</taxon>
        <taxon>Coleoidea</taxon>
        <taxon>Octopodiformes</taxon>
        <taxon>Octopoda</taxon>
        <taxon>Incirrata</taxon>
        <taxon>Octopodidae</taxon>
        <taxon>Octopus</taxon>
    </lineage>
</organism>
<reference evidence="2" key="1">
    <citation type="submission" date="2015-07" db="EMBL/GenBank/DDBJ databases">
        <title>MeaNS - Measles Nucleotide Surveillance Program.</title>
        <authorList>
            <person name="Tran T."/>
            <person name="Druce J."/>
        </authorList>
    </citation>
    <scope>NUCLEOTIDE SEQUENCE</scope>
    <source>
        <strain evidence="2">UCB-OBI-ISO-001</strain>
        <tissue evidence="2">Gonad</tissue>
    </source>
</reference>
<gene>
    <name evidence="2" type="ORF">OCBIM_22004673mg</name>
</gene>
<evidence type="ECO:0000256" key="1">
    <source>
        <dbReference type="SAM" id="MobiDB-lite"/>
    </source>
</evidence>
<feature type="compositionally biased region" description="Basic residues" evidence="1">
    <location>
        <begin position="40"/>
        <end position="53"/>
    </location>
</feature>
<feature type="compositionally biased region" description="Polar residues" evidence="1">
    <location>
        <begin position="1"/>
        <end position="10"/>
    </location>
</feature>
<proteinExistence type="predicted"/>
<evidence type="ECO:0000313" key="2">
    <source>
        <dbReference type="EMBL" id="KOF93347.1"/>
    </source>
</evidence>
<feature type="region of interest" description="Disordered" evidence="1">
    <location>
        <begin position="1"/>
        <end position="63"/>
    </location>
</feature>
<feature type="compositionally biased region" description="Basic and acidic residues" evidence="1">
    <location>
        <begin position="16"/>
        <end position="31"/>
    </location>
</feature>
<name>A0A0L8HVX0_OCTBM</name>